<sequence length="235" mass="26198">MFYWLVKAVLGPFLHLIWRPWAEGVDRVPRTGPAILVSNHLSFADHFFGPLPLPRKVTFLAKAEYFTGRGLKGLVSRLFFTGVGQIPIDRSGGKKSEAALNTGLRVLKSGHLLGIYPEGTRSPDGRLYRGRTGVARLVLEARVPVVPMAMFNVDEMMPPGRIIPKFGIRPGVKFGKPLDFSRYHGMESDRLVLRAVTDEIMYALMELSGQEYVDRYAQSVKAELEAEAKAAKARK</sequence>
<keyword evidence="1 4" id="KW-0808">Transferase</keyword>
<dbReference type="CDD" id="cd07989">
    <property type="entry name" value="LPLAT_AGPAT-like"/>
    <property type="match status" value="1"/>
</dbReference>
<keyword evidence="2 4" id="KW-0012">Acyltransferase</keyword>
<evidence type="ECO:0000256" key="2">
    <source>
        <dbReference type="ARBA" id="ARBA00023315"/>
    </source>
</evidence>
<dbReference type="GO" id="GO:0003841">
    <property type="term" value="F:1-acylglycerol-3-phosphate O-acyltransferase activity"/>
    <property type="evidence" value="ECO:0007669"/>
    <property type="project" value="TreeGrafter"/>
</dbReference>
<dbReference type="Proteomes" id="UP000237846">
    <property type="component" value="Unassembled WGS sequence"/>
</dbReference>
<evidence type="ECO:0000256" key="1">
    <source>
        <dbReference type="ARBA" id="ARBA00022679"/>
    </source>
</evidence>
<dbReference type="AlphaFoldDB" id="A0A2T0PZP2"/>
<keyword evidence="5" id="KW-1185">Reference proteome</keyword>
<dbReference type="GO" id="GO:0005886">
    <property type="term" value="C:plasma membrane"/>
    <property type="evidence" value="ECO:0007669"/>
    <property type="project" value="TreeGrafter"/>
</dbReference>
<evidence type="ECO:0000313" key="5">
    <source>
        <dbReference type="Proteomes" id="UP000237846"/>
    </source>
</evidence>
<dbReference type="Pfam" id="PF01553">
    <property type="entry name" value="Acyltransferase"/>
    <property type="match status" value="1"/>
</dbReference>
<protein>
    <submittedName>
        <fullName evidence="4">1-acyl-sn-glycerol-3-phosphate acyltransferase</fullName>
    </submittedName>
</protein>
<accession>A0A2T0PZP2</accession>
<evidence type="ECO:0000313" key="4">
    <source>
        <dbReference type="EMBL" id="PRX97021.1"/>
    </source>
</evidence>
<organism evidence="4 5">
    <name type="scientific">Allonocardiopsis opalescens</name>
    <dbReference type="NCBI Taxonomy" id="1144618"/>
    <lineage>
        <taxon>Bacteria</taxon>
        <taxon>Bacillati</taxon>
        <taxon>Actinomycetota</taxon>
        <taxon>Actinomycetes</taxon>
        <taxon>Streptosporangiales</taxon>
        <taxon>Allonocardiopsis</taxon>
    </lineage>
</organism>
<dbReference type="SMART" id="SM00563">
    <property type="entry name" value="PlsC"/>
    <property type="match status" value="1"/>
</dbReference>
<dbReference type="PANTHER" id="PTHR10434:SF11">
    <property type="entry name" value="1-ACYL-SN-GLYCEROL-3-PHOSPHATE ACYLTRANSFERASE"/>
    <property type="match status" value="1"/>
</dbReference>
<name>A0A2T0PZP2_9ACTN</name>
<dbReference type="InterPro" id="IPR002123">
    <property type="entry name" value="Plipid/glycerol_acylTrfase"/>
</dbReference>
<comment type="caution">
    <text evidence="4">The sequence shown here is derived from an EMBL/GenBank/DDBJ whole genome shotgun (WGS) entry which is preliminary data.</text>
</comment>
<dbReference type="SUPFAM" id="SSF69593">
    <property type="entry name" value="Glycerol-3-phosphate (1)-acyltransferase"/>
    <property type="match status" value="1"/>
</dbReference>
<gene>
    <name evidence="4" type="ORF">CLV72_10657</name>
</gene>
<dbReference type="EMBL" id="PVZC01000006">
    <property type="protein sequence ID" value="PRX97021.1"/>
    <property type="molecule type" value="Genomic_DNA"/>
</dbReference>
<dbReference type="PANTHER" id="PTHR10434">
    <property type="entry name" value="1-ACYL-SN-GLYCEROL-3-PHOSPHATE ACYLTRANSFERASE"/>
    <property type="match status" value="1"/>
</dbReference>
<proteinExistence type="predicted"/>
<dbReference type="GO" id="GO:0006654">
    <property type="term" value="P:phosphatidic acid biosynthetic process"/>
    <property type="evidence" value="ECO:0007669"/>
    <property type="project" value="TreeGrafter"/>
</dbReference>
<reference evidence="4 5" key="1">
    <citation type="submission" date="2018-03" db="EMBL/GenBank/DDBJ databases">
        <title>Genomic Encyclopedia of Archaeal and Bacterial Type Strains, Phase II (KMG-II): from individual species to whole genera.</title>
        <authorList>
            <person name="Goeker M."/>
        </authorList>
    </citation>
    <scope>NUCLEOTIDE SEQUENCE [LARGE SCALE GENOMIC DNA]</scope>
    <source>
        <strain evidence="4 5">DSM 45601</strain>
    </source>
</reference>
<evidence type="ECO:0000259" key="3">
    <source>
        <dbReference type="SMART" id="SM00563"/>
    </source>
</evidence>
<dbReference type="OrthoDB" id="9806008at2"/>
<feature type="domain" description="Phospholipid/glycerol acyltransferase" evidence="3">
    <location>
        <begin position="34"/>
        <end position="153"/>
    </location>
</feature>